<proteinExistence type="predicted"/>
<evidence type="ECO:0000313" key="3">
    <source>
        <dbReference type="EMBL" id="MBI3126521.1"/>
    </source>
</evidence>
<feature type="transmembrane region" description="Helical" evidence="1">
    <location>
        <begin position="529"/>
        <end position="550"/>
    </location>
</feature>
<dbReference type="AlphaFoldDB" id="A0A932MNU0"/>
<keyword evidence="1" id="KW-1133">Transmembrane helix</keyword>
<dbReference type="PANTHER" id="PTHR43849:SF2">
    <property type="entry name" value="BLL3936 PROTEIN"/>
    <property type="match status" value="1"/>
</dbReference>
<keyword evidence="1" id="KW-0812">Transmembrane</keyword>
<feature type="transmembrane region" description="Helical" evidence="1">
    <location>
        <begin position="562"/>
        <end position="588"/>
    </location>
</feature>
<feature type="transmembrane region" description="Helical" evidence="1">
    <location>
        <begin position="49"/>
        <end position="65"/>
    </location>
</feature>
<accession>A0A932MNU0</accession>
<feature type="transmembrane region" description="Helical" evidence="1">
    <location>
        <begin position="321"/>
        <end position="347"/>
    </location>
</feature>
<dbReference type="PANTHER" id="PTHR43849">
    <property type="entry name" value="BLL3936 PROTEIN"/>
    <property type="match status" value="1"/>
</dbReference>
<dbReference type="EMBL" id="JACPUR010000004">
    <property type="protein sequence ID" value="MBI3126521.1"/>
    <property type="molecule type" value="Genomic_DNA"/>
</dbReference>
<feature type="transmembrane region" description="Helical" evidence="1">
    <location>
        <begin position="380"/>
        <end position="401"/>
    </location>
</feature>
<feature type="domain" description="TRAP C4-dicarboxylate transport system permease DctM subunit" evidence="2">
    <location>
        <begin position="122"/>
        <end position="519"/>
    </location>
</feature>
<feature type="transmembrane region" description="Helical" evidence="1">
    <location>
        <begin position="273"/>
        <end position="292"/>
    </location>
</feature>
<feature type="transmembrane region" description="Helical" evidence="1">
    <location>
        <begin position="502"/>
        <end position="522"/>
    </location>
</feature>
<name>A0A932MNU0_UNCTE</name>
<evidence type="ECO:0000313" key="4">
    <source>
        <dbReference type="Proteomes" id="UP000782312"/>
    </source>
</evidence>
<evidence type="ECO:0000259" key="2">
    <source>
        <dbReference type="Pfam" id="PF06808"/>
    </source>
</evidence>
<feature type="transmembrane region" description="Helical" evidence="1">
    <location>
        <begin position="236"/>
        <end position="261"/>
    </location>
</feature>
<reference evidence="3" key="1">
    <citation type="submission" date="2020-07" db="EMBL/GenBank/DDBJ databases">
        <title>Huge and variable diversity of episymbiotic CPR bacteria and DPANN archaea in groundwater ecosystems.</title>
        <authorList>
            <person name="He C.Y."/>
            <person name="Keren R."/>
            <person name="Whittaker M."/>
            <person name="Farag I.F."/>
            <person name="Doudna J."/>
            <person name="Cate J.H.D."/>
            <person name="Banfield J.F."/>
        </authorList>
    </citation>
    <scope>NUCLEOTIDE SEQUENCE</scope>
    <source>
        <strain evidence="3">NC_groundwater_763_Ag_S-0.2um_68_21</strain>
    </source>
</reference>
<feature type="transmembrane region" description="Helical" evidence="1">
    <location>
        <begin position="85"/>
        <end position="102"/>
    </location>
</feature>
<dbReference type="NCBIfam" id="TIGR02123">
    <property type="entry name" value="TRAP_fused"/>
    <property type="match status" value="1"/>
</dbReference>
<feature type="transmembrane region" description="Helical" evidence="1">
    <location>
        <begin position="109"/>
        <end position="128"/>
    </location>
</feature>
<dbReference type="Proteomes" id="UP000782312">
    <property type="component" value="Unassembled WGS sequence"/>
</dbReference>
<feature type="transmembrane region" description="Helical" evidence="1">
    <location>
        <begin position="16"/>
        <end position="37"/>
    </location>
</feature>
<dbReference type="InterPro" id="IPR011853">
    <property type="entry name" value="TRAP_DctM-Dct_fused"/>
</dbReference>
<keyword evidence="1" id="KW-0472">Membrane</keyword>
<feature type="transmembrane region" description="Helical" evidence="1">
    <location>
        <begin position="462"/>
        <end position="482"/>
    </location>
</feature>
<sequence>MVAVCMAVYHLFSTQIVLFSHIPFLNIHLAFGLSVVFLQAAQREERTRYLFLLALALGLLAVAYIHIEADALVDREGFPTSVDTAIGLVIIVLVLAASHLAFGPVFPIMALIGIGYAFAGPWLPGAFFHGGIEPVRLIAMLTTDLSGIYGTLLFISATYMVVFLVFGSFIENSGVAKFFIDLPLALFRGKKAGGGYAAVMASAMMGMGSGSPVANVVTTGTFTIPLMKRQGFHPHVAGAIEAAASTGGQIMPPVMGAVAFVMAEFTSTPYVKIMGYAAIPAILYFWTVGLSVHFRAHYRDLKAIPVEELPRLRDIMGGWKYFLPIAALVFIMVLGYTPYLAAFWAALLLAAMLGLEKSEAGYTATLLRCLDNGGRRAAEFAAGMACIAIFVKIIMATGVGLKLPLLVAEYSQGNLLLAYVMTAIASAILGMGVPTVPAYIVVAVIVVPALMKLGAQELPAHFFVLYYSILSALTPPVALAALAGAKLAGANYWKTAWESMRYGYVAFFVPFLFAYNPALMGLGTPYEIFLAAAGAFFATTAAAACLQGYFIKRATLPDRLLFLASAVFFTADVVTPTPTPFFIGLVLLGAAIIKQIAWPAGLFQAKGAGAAPANPPRQ</sequence>
<comment type="caution">
    <text evidence="3">The sequence shown here is derived from an EMBL/GenBank/DDBJ whole genome shotgun (WGS) entry which is preliminary data.</text>
</comment>
<dbReference type="Pfam" id="PF06808">
    <property type="entry name" value="DctM"/>
    <property type="match status" value="1"/>
</dbReference>
<dbReference type="InterPro" id="IPR010656">
    <property type="entry name" value="DctM"/>
</dbReference>
<protein>
    <submittedName>
        <fullName evidence="3">TRAP transporter fused permease subunit</fullName>
    </submittedName>
</protein>
<organism evidence="3 4">
    <name type="scientific">Tectimicrobiota bacterium</name>
    <dbReference type="NCBI Taxonomy" id="2528274"/>
    <lineage>
        <taxon>Bacteria</taxon>
        <taxon>Pseudomonadati</taxon>
        <taxon>Nitrospinota/Tectimicrobiota group</taxon>
        <taxon>Candidatus Tectimicrobiota</taxon>
    </lineage>
</organism>
<evidence type="ECO:0000256" key="1">
    <source>
        <dbReference type="SAM" id="Phobius"/>
    </source>
</evidence>
<gene>
    <name evidence="3" type="ORF">HYZ11_02820</name>
</gene>
<feature type="transmembrane region" description="Helical" evidence="1">
    <location>
        <begin position="148"/>
        <end position="170"/>
    </location>
</feature>
<feature type="transmembrane region" description="Helical" evidence="1">
    <location>
        <begin position="413"/>
        <end position="432"/>
    </location>
</feature>